<dbReference type="SMART" id="SM00382">
    <property type="entry name" value="AAA"/>
    <property type="match status" value="1"/>
</dbReference>
<evidence type="ECO:0000256" key="1">
    <source>
        <dbReference type="ARBA" id="ARBA00004651"/>
    </source>
</evidence>
<reference evidence="12 13" key="1">
    <citation type="submission" date="2016-11" db="EMBL/GenBank/DDBJ databases">
        <authorList>
            <person name="Jaros S."/>
            <person name="Januszkiewicz K."/>
            <person name="Wedrychowicz H."/>
        </authorList>
    </citation>
    <scope>NUCLEOTIDE SEQUENCE [LARGE SCALE GENOMIC DNA]</scope>
    <source>
        <strain evidence="12 13">DSM 24574</strain>
    </source>
</reference>
<dbReference type="PROSITE" id="PS00211">
    <property type="entry name" value="ABC_TRANSPORTER_1"/>
    <property type="match status" value="1"/>
</dbReference>
<evidence type="ECO:0000256" key="9">
    <source>
        <dbReference type="SAM" id="Phobius"/>
    </source>
</evidence>
<dbReference type="Gene3D" id="1.20.1560.10">
    <property type="entry name" value="ABC transporter type 1, transmembrane domain"/>
    <property type="match status" value="1"/>
</dbReference>
<dbReference type="PANTHER" id="PTHR43394">
    <property type="entry name" value="ATP-DEPENDENT PERMEASE MDL1, MITOCHONDRIAL"/>
    <property type="match status" value="1"/>
</dbReference>
<feature type="domain" description="ABC transmembrane type-1" evidence="11">
    <location>
        <begin position="19"/>
        <end position="319"/>
    </location>
</feature>
<feature type="transmembrane region" description="Helical" evidence="9">
    <location>
        <begin position="68"/>
        <end position="94"/>
    </location>
</feature>
<dbReference type="STRING" id="947013.SAMN04488109_6797"/>
<evidence type="ECO:0000256" key="8">
    <source>
        <dbReference type="ARBA" id="ARBA00023136"/>
    </source>
</evidence>
<dbReference type="AlphaFoldDB" id="A0A1M5XPL7"/>
<evidence type="ECO:0000259" key="10">
    <source>
        <dbReference type="PROSITE" id="PS50893"/>
    </source>
</evidence>
<keyword evidence="4 9" id="KW-0812">Transmembrane</keyword>
<dbReference type="Gene3D" id="3.40.50.300">
    <property type="entry name" value="P-loop containing nucleotide triphosphate hydrolases"/>
    <property type="match status" value="1"/>
</dbReference>
<dbReference type="InterPro" id="IPR027417">
    <property type="entry name" value="P-loop_NTPase"/>
</dbReference>
<dbReference type="InterPro" id="IPR011527">
    <property type="entry name" value="ABC1_TM_dom"/>
</dbReference>
<dbReference type="GO" id="GO:0005886">
    <property type="term" value="C:plasma membrane"/>
    <property type="evidence" value="ECO:0007669"/>
    <property type="project" value="UniProtKB-SubCell"/>
</dbReference>
<dbReference type="EMBL" id="FQWQ01000006">
    <property type="protein sequence ID" value="SHI01592.1"/>
    <property type="molecule type" value="Genomic_DNA"/>
</dbReference>
<feature type="transmembrane region" description="Helical" evidence="9">
    <location>
        <begin position="151"/>
        <end position="170"/>
    </location>
</feature>
<comment type="subcellular location">
    <subcellularLocation>
        <location evidence="1">Cell membrane</location>
        <topology evidence="1">Multi-pass membrane protein</topology>
    </subcellularLocation>
</comment>
<evidence type="ECO:0000256" key="6">
    <source>
        <dbReference type="ARBA" id="ARBA00022840"/>
    </source>
</evidence>
<proteinExistence type="predicted"/>
<dbReference type="InterPro" id="IPR003439">
    <property type="entry name" value="ABC_transporter-like_ATP-bd"/>
</dbReference>
<dbReference type="InterPro" id="IPR036640">
    <property type="entry name" value="ABC1_TM_sf"/>
</dbReference>
<dbReference type="RefSeq" id="WP_073143390.1">
    <property type="nucleotide sequence ID" value="NZ_FQWQ01000006.1"/>
</dbReference>
<sequence>MKELKYLNKYLLKYKWLLLFGTLWVIISNIFQIVPAIIVRHSIDLVADNIRIFQAFKGTPQQQDYFKVFAFGILVYAALILLMAFLRGIFLYFVRQTLIVMSRYVEYDLKNEIFEHYQTLPLSFYRRNNTGDLMNRIAEDVGRVRMYLGPAIMYGLQLITLFMMLIPFMFSKSPELTLYALSPLPFLSLSIFLVNNKMERRSEQIQKSQSRLSTFVQEAFSGIRVLKSFNREQQSLSKFESETNIYRLQSLKLTKVQSLFFPLIMGLIGISTILTVYAGSVQVIQGNLTFGNIAEFIIYVNLLTWPVTSLGWTSSLVQRAEASQKRINEFLKIQTNIVSEKNLDREIQGKLEFKNVSFTYPDTGIKALKNISFSIQPGESLAIIGTTGSGKSTVSALVSRLYDVRDGEILIDGVPIADYDLHALRTQIGYVPQDVFLFSDTIYNNIGFGLKDPEEEKVIQAAKDADVYENIMGFPNGFSTRVGERGITLSGGQKQRVSIARAIVREPKILMLDDALSAVDTKTENTILNSLKRIMQGRTTIIISHRVSSAKLANRIVVLVDGHIVEEGTHDALIAAEGMYKDLFEKQGQLDEAEAKDYDQ</sequence>
<organism evidence="12 13">
    <name type="scientific">Chryseolinea serpens</name>
    <dbReference type="NCBI Taxonomy" id="947013"/>
    <lineage>
        <taxon>Bacteria</taxon>
        <taxon>Pseudomonadati</taxon>
        <taxon>Bacteroidota</taxon>
        <taxon>Cytophagia</taxon>
        <taxon>Cytophagales</taxon>
        <taxon>Fulvivirgaceae</taxon>
        <taxon>Chryseolinea</taxon>
    </lineage>
</organism>
<feature type="transmembrane region" description="Helical" evidence="9">
    <location>
        <begin position="259"/>
        <end position="284"/>
    </location>
</feature>
<evidence type="ECO:0000256" key="3">
    <source>
        <dbReference type="ARBA" id="ARBA00022475"/>
    </source>
</evidence>
<name>A0A1M5XPL7_9BACT</name>
<keyword evidence="8 9" id="KW-0472">Membrane</keyword>
<dbReference type="Proteomes" id="UP000184212">
    <property type="component" value="Unassembled WGS sequence"/>
</dbReference>
<feature type="transmembrane region" description="Helical" evidence="9">
    <location>
        <begin position="176"/>
        <end position="194"/>
    </location>
</feature>
<keyword evidence="6 12" id="KW-0067">ATP-binding</keyword>
<evidence type="ECO:0000256" key="2">
    <source>
        <dbReference type="ARBA" id="ARBA00022448"/>
    </source>
</evidence>
<keyword evidence="13" id="KW-1185">Reference proteome</keyword>
<dbReference type="InterPro" id="IPR039421">
    <property type="entry name" value="Type_1_exporter"/>
</dbReference>
<dbReference type="FunFam" id="3.40.50.300:FF:000221">
    <property type="entry name" value="Multidrug ABC transporter ATP-binding protein"/>
    <property type="match status" value="1"/>
</dbReference>
<dbReference type="GO" id="GO:0005524">
    <property type="term" value="F:ATP binding"/>
    <property type="evidence" value="ECO:0007669"/>
    <property type="project" value="UniProtKB-KW"/>
</dbReference>
<evidence type="ECO:0000256" key="5">
    <source>
        <dbReference type="ARBA" id="ARBA00022741"/>
    </source>
</evidence>
<dbReference type="InterPro" id="IPR003593">
    <property type="entry name" value="AAA+_ATPase"/>
</dbReference>
<dbReference type="GO" id="GO:0015421">
    <property type="term" value="F:ABC-type oligopeptide transporter activity"/>
    <property type="evidence" value="ECO:0007669"/>
    <property type="project" value="TreeGrafter"/>
</dbReference>
<dbReference type="CDD" id="cd18541">
    <property type="entry name" value="ABC_6TM_TmrB_like"/>
    <property type="match status" value="1"/>
</dbReference>
<accession>A0A1M5XPL7</accession>
<dbReference type="SUPFAM" id="SSF90123">
    <property type="entry name" value="ABC transporter transmembrane region"/>
    <property type="match status" value="1"/>
</dbReference>
<keyword evidence="2" id="KW-0813">Transport</keyword>
<keyword evidence="7 9" id="KW-1133">Transmembrane helix</keyword>
<protein>
    <submittedName>
        <fullName evidence="12">ATP-binding cassette, subfamily B</fullName>
    </submittedName>
</protein>
<gene>
    <name evidence="12" type="ORF">SAMN04488109_6797</name>
</gene>
<dbReference type="PANTHER" id="PTHR43394:SF1">
    <property type="entry name" value="ATP-BINDING CASSETTE SUB-FAMILY B MEMBER 10, MITOCHONDRIAL"/>
    <property type="match status" value="1"/>
</dbReference>
<keyword evidence="5" id="KW-0547">Nucleotide-binding</keyword>
<dbReference type="Pfam" id="PF00005">
    <property type="entry name" value="ABC_tran"/>
    <property type="match status" value="1"/>
</dbReference>
<dbReference type="OrthoDB" id="9769115at2"/>
<keyword evidence="3" id="KW-1003">Cell membrane</keyword>
<dbReference type="PROSITE" id="PS50929">
    <property type="entry name" value="ABC_TM1F"/>
    <property type="match status" value="1"/>
</dbReference>
<dbReference type="PROSITE" id="PS50893">
    <property type="entry name" value="ABC_TRANSPORTER_2"/>
    <property type="match status" value="1"/>
</dbReference>
<evidence type="ECO:0000259" key="11">
    <source>
        <dbReference type="PROSITE" id="PS50929"/>
    </source>
</evidence>
<dbReference type="SUPFAM" id="SSF52540">
    <property type="entry name" value="P-loop containing nucleoside triphosphate hydrolases"/>
    <property type="match status" value="1"/>
</dbReference>
<feature type="domain" description="ABC transporter" evidence="10">
    <location>
        <begin position="351"/>
        <end position="586"/>
    </location>
</feature>
<evidence type="ECO:0000256" key="7">
    <source>
        <dbReference type="ARBA" id="ARBA00022989"/>
    </source>
</evidence>
<dbReference type="InterPro" id="IPR017871">
    <property type="entry name" value="ABC_transporter-like_CS"/>
</dbReference>
<feature type="transmembrane region" description="Helical" evidence="9">
    <location>
        <begin position="16"/>
        <end position="38"/>
    </location>
</feature>
<evidence type="ECO:0000256" key="4">
    <source>
        <dbReference type="ARBA" id="ARBA00022692"/>
    </source>
</evidence>
<evidence type="ECO:0000313" key="13">
    <source>
        <dbReference type="Proteomes" id="UP000184212"/>
    </source>
</evidence>
<dbReference type="GO" id="GO:0016887">
    <property type="term" value="F:ATP hydrolysis activity"/>
    <property type="evidence" value="ECO:0007669"/>
    <property type="project" value="InterPro"/>
</dbReference>
<dbReference type="Pfam" id="PF00664">
    <property type="entry name" value="ABC_membrane"/>
    <property type="match status" value="1"/>
</dbReference>
<evidence type="ECO:0000313" key="12">
    <source>
        <dbReference type="EMBL" id="SHI01592.1"/>
    </source>
</evidence>